<gene>
    <name evidence="1" type="ORF">S03H2_32779</name>
</gene>
<comment type="caution">
    <text evidence="1">The sequence shown here is derived from an EMBL/GenBank/DDBJ whole genome shotgun (WGS) entry which is preliminary data.</text>
</comment>
<evidence type="ECO:0000313" key="1">
    <source>
        <dbReference type="EMBL" id="GAH58512.1"/>
    </source>
</evidence>
<organism evidence="1">
    <name type="scientific">marine sediment metagenome</name>
    <dbReference type="NCBI Taxonomy" id="412755"/>
    <lineage>
        <taxon>unclassified sequences</taxon>
        <taxon>metagenomes</taxon>
        <taxon>ecological metagenomes</taxon>
    </lineage>
</organism>
<sequence length="38" mass="4075">CQSKSELARCLGCESAPVIVKRRAVPINIYSTANLGII</sequence>
<protein>
    <submittedName>
        <fullName evidence="1">Uncharacterized protein</fullName>
    </submittedName>
</protein>
<accession>X1GMX3</accession>
<feature type="non-terminal residue" evidence="1">
    <location>
        <position position="1"/>
    </location>
</feature>
<proteinExistence type="predicted"/>
<dbReference type="AlphaFoldDB" id="X1GMX3"/>
<name>X1GMX3_9ZZZZ</name>
<reference evidence="1" key="1">
    <citation type="journal article" date="2014" name="Front. Microbiol.">
        <title>High frequency of phylogenetically diverse reductive dehalogenase-homologous genes in deep subseafloor sedimentary metagenomes.</title>
        <authorList>
            <person name="Kawai M."/>
            <person name="Futagami T."/>
            <person name="Toyoda A."/>
            <person name="Takaki Y."/>
            <person name="Nishi S."/>
            <person name="Hori S."/>
            <person name="Arai W."/>
            <person name="Tsubouchi T."/>
            <person name="Morono Y."/>
            <person name="Uchiyama I."/>
            <person name="Ito T."/>
            <person name="Fujiyama A."/>
            <person name="Inagaki F."/>
            <person name="Takami H."/>
        </authorList>
    </citation>
    <scope>NUCLEOTIDE SEQUENCE</scope>
    <source>
        <strain evidence="1">Expedition CK06-06</strain>
    </source>
</reference>
<dbReference type="EMBL" id="BARU01019926">
    <property type="protein sequence ID" value="GAH58512.1"/>
    <property type="molecule type" value="Genomic_DNA"/>
</dbReference>